<proteinExistence type="predicted"/>
<keyword evidence="3" id="KW-1185">Reference proteome</keyword>
<accession>A0A6N9HGL5</accession>
<gene>
    <name evidence="2" type="ORF">GTP41_10810</name>
</gene>
<keyword evidence="1" id="KW-0812">Transmembrane</keyword>
<reference evidence="2 3" key="1">
    <citation type="submission" date="2019-12" db="EMBL/GenBank/DDBJ databases">
        <title>Novel species isolated from a subtropical stream in China.</title>
        <authorList>
            <person name="Lu H."/>
        </authorList>
    </citation>
    <scope>NUCLEOTIDE SEQUENCE [LARGE SCALE GENOMIC DNA]</scope>
    <source>
        <strain evidence="2 3">DS3</strain>
    </source>
</reference>
<protein>
    <submittedName>
        <fullName evidence="2">Uncharacterized protein</fullName>
    </submittedName>
</protein>
<comment type="caution">
    <text evidence="2">The sequence shown here is derived from an EMBL/GenBank/DDBJ whole genome shotgun (WGS) entry which is preliminary data.</text>
</comment>
<dbReference type="EMBL" id="WWCJ01000006">
    <property type="protein sequence ID" value="MYN02590.1"/>
    <property type="molecule type" value="Genomic_DNA"/>
</dbReference>
<keyword evidence="1" id="KW-0472">Membrane</keyword>
<evidence type="ECO:0000313" key="3">
    <source>
        <dbReference type="Proteomes" id="UP000448575"/>
    </source>
</evidence>
<sequence>MQDVTSPSPEKRTPKWRRFAIYFFAAVGLLLSVLLGVAAFSKKAPPVLSFNENEIVGKVMARNYGKYSESERGWLYVDEATKLTYLVTVVQQRKVDGKEGEELYFVTSGRTINAPAENDSFYGVFLVSLSNGQLMEFGDARRPSGADPVTPERVLFEALSADVWGWVVKTRDLENSDGSVLTATSNVVLAPYDNGIAVLAEFYGAFNIVGAGSCEETERLHASWRQAQDQPKGAPAEGEVTAMSPEEQADDNIEPPRCTKLQWTYRTDPPADASFTPLYITRKAGMRNGTAVASKTWKVMFDPKSHTYLLPKELKDVAA</sequence>
<dbReference type="AlphaFoldDB" id="A0A6N9HGL5"/>
<dbReference type="Proteomes" id="UP000448575">
    <property type="component" value="Unassembled WGS sequence"/>
</dbReference>
<evidence type="ECO:0000313" key="2">
    <source>
        <dbReference type="EMBL" id="MYN02590.1"/>
    </source>
</evidence>
<dbReference type="RefSeq" id="WP_161025578.1">
    <property type="nucleotide sequence ID" value="NZ_WWCJ01000006.1"/>
</dbReference>
<keyword evidence="1" id="KW-1133">Transmembrane helix</keyword>
<feature type="transmembrane region" description="Helical" evidence="1">
    <location>
        <begin position="20"/>
        <end position="40"/>
    </location>
</feature>
<evidence type="ECO:0000256" key="1">
    <source>
        <dbReference type="SAM" id="Phobius"/>
    </source>
</evidence>
<organism evidence="2 3">
    <name type="scientific">Pseudoduganella guangdongensis</name>
    <dbReference type="NCBI Taxonomy" id="2692179"/>
    <lineage>
        <taxon>Bacteria</taxon>
        <taxon>Pseudomonadati</taxon>
        <taxon>Pseudomonadota</taxon>
        <taxon>Betaproteobacteria</taxon>
        <taxon>Burkholderiales</taxon>
        <taxon>Oxalobacteraceae</taxon>
        <taxon>Telluria group</taxon>
        <taxon>Pseudoduganella</taxon>
    </lineage>
</organism>
<name>A0A6N9HGL5_9BURK</name>